<dbReference type="Ensembl" id="ENSOABT00000036664.2">
    <property type="protein sequence ID" value="ENSOABP00000035676.2"/>
    <property type="gene ID" value="ENSOABG00000016421.2"/>
</dbReference>
<dbReference type="CAZy" id="GH22">
    <property type="family name" value="Glycoside Hydrolase Family 22"/>
</dbReference>
<protein>
    <recommendedName>
        <fullName evidence="2">lysozyme</fullName>
        <ecNumber evidence="2">3.2.1.17</ecNumber>
    </recommendedName>
</protein>
<dbReference type="GO" id="GO:0042742">
    <property type="term" value="P:defense response to bacterium"/>
    <property type="evidence" value="ECO:0007669"/>
    <property type="project" value="UniProtKB-KW"/>
</dbReference>
<dbReference type="GO" id="GO:0031640">
    <property type="term" value="P:killing of cells of another organism"/>
    <property type="evidence" value="ECO:0007669"/>
    <property type="project" value="UniProtKB-KW"/>
</dbReference>
<dbReference type="AlphaFoldDB" id="A0A668UBH0"/>
<organism evidence="6 7">
    <name type="scientific">Oreochromis aureus</name>
    <name type="common">Israeli tilapia</name>
    <name type="synonym">Chromis aureus</name>
    <dbReference type="NCBI Taxonomy" id="47969"/>
    <lineage>
        <taxon>Eukaryota</taxon>
        <taxon>Metazoa</taxon>
        <taxon>Chordata</taxon>
        <taxon>Craniata</taxon>
        <taxon>Vertebrata</taxon>
        <taxon>Euteleostomi</taxon>
        <taxon>Actinopterygii</taxon>
        <taxon>Neopterygii</taxon>
        <taxon>Teleostei</taxon>
        <taxon>Neoteleostei</taxon>
        <taxon>Acanthomorphata</taxon>
        <taxon>Ovalentaria</taxon>
        <taxon>Cichlomorphae</taxon>
        <taxon>Cichliformes</taxon>
        <taxon>Cichlidae</taxon>
        <taxon>African cichlids</taxon>
        <taxon>Pseudocrenilabrinae</taxon>
        <taxon>Oreochromini</taxon>
        <taxon>Oreochromis</taxon>
    </lineage>
</organism>
<dbReference type="GeneID" id="116334131"/>
<dbReference type="PANTHER" id="PTHR11407:SF63">
    <property type="entry name" value="LYSOZYME C"/>
    <property type="match status" value="1"/>
</dbReference>
<dbReference type="InterPro" id="IPR001916">
    <property type="entry name" value="Glyco_hydro_22"/>
</dbReference>
<name>A0A668UBH0_OREAU</name>
<reference evidence="6" key="2">
    <citation type="submission" date="2025-09" db="UniProtKB">
        <authorList>
            <consortium name="Ensembl"/>
        </authorList>
    </citation>
    <scope>IDENTIFICATION</scope>
</reference>
<reference evidence="6" key="1">
    <citation type="submission" date="2025-08" db="UniProtKB">
        <authorList>
            <consortium name="Ensembl"/>
        </authorList>
    </citation>
    <scope>IDENTIFICATION</scope>
</reference>
<dbReference type="PANTHER" id="PTHR11407">
    <property type="entry name" value="LYSOZYME C"/>
    <property type="match status" value="1"/>
</dbReference>
<keyword evidence="3" id="KW-0081">Bacteriolytic enzyme</keyword>
<dbReference type="PRINTS" id="PR00137">
    <property type="entry name" value="LYSOZYME"/>
</dbReference>
<evidence type="ECO:0000256" key="3">
    <source>
        <dbReference type="ARBA" id="ARBA00022638"/>
    </source>
</evidence>
<proteinExistence type="inferred from homology"/>
<evidence type="ECO:0000256" key="1">
    <source>
        <dbReference type="ARBA" id="ARBA00010859"/>
    </source>
</evidence>
<evidence type="ECO:0000256" key="5">
    <source>
        <dbReference type="RuleBase" id="RU004440"/>
    </source>
</evidence>
<dbReference type="EC" id="3.2.1.17" evidence="2"/>
<keyword evidence="7" id="KW-1185">Reference proteome</keyword>
<dbReference type="KEGG" id="oau:116334131"/>
<dbReference type="GO" id="GO:0003796">
    <property type="term" value="F:lysozyme activity"/>
    <property type="evidence" value="ECO:0007669"/>
    <property type="project" value="UniProtKB-EC"/>
</dbReference>
<dbReference type="Gene3D" id="1.10.530.10">
    <property type="match status" value="1"/>
</dbReference>
<dbReference type="SMART" id="SM00263">
    <property type="entry name" value="LYZ1"/>
    <property type="match status" value="1"/>
</dbReference>
<dbReference type="PROSITE" id="PS51348">
    <property type="entry name" value="GLYCOSYL_HYDROL_F22_2"/>
    <property type="match status" value="1"/>
</dbReference>
<dbReference type="InterPro" id="IPR000974">
    <property type="entry name" value="Glyco_hydro_22_lys"/>
</dbReference>
<gene>
    <name evidence="6" type="primary">LOC116334131</name>
</gene>
<evidence type="ECO:0000313" key="7">
    <source>
        <dbReference type="Proteomes" id="UP000472276"/>
    </source>
</evidence>
<dbReference type="RefSeq" id="XP_031613323.1">
    <property type="nucleotide sequence ID" value="XM_031757463.2"/>
</dbReference>
<keyword evidence="4" id="KW-1015">Disulfide bond</keyword>
<dbReference type="OMA" id="GCHIMCE"/>
<dbReference type="CDD" id="cd16897">
    <property type="entry name" value="LYZ_C"/>
    <property type="match status" value="1"/>
</dbReference>
<dbReference type="FunFam" id="1.10.530.10:FF:000001">
    <property type="entry name" value="Lysozyme C"/>
    <property type="match status" value="1"/>
</dbReference>
<dbReference type="PRINTS" id="PR00135">
    <property type="entry name" value="LYZLACT"/>
</dbReference>
<dbReference type="Proteomes" id="UP000472276">
    <property type="component" value="Unassembled WGS sequence"/>
</dbReference>
<comment type="similarity">
    <text evidence="1 5">Belongs to the glycosyl hydrolase 22 family.</text>
</comment>
<keyword evidence="3" id="KW-0929">Antimicrobial</keyword>
<evidence type="ECO:0000256" key="2">
    <source>
        <dbReference type="ARBA" id="ARBA00012732"/>
    </source>
</evidence>
<accession>A0A668UBH0</accession>
<dbReference type="SUPFAM" id="SSF53955">
    <property type="entry name" value="Lysozyme-like"/>
    <property type="match status" value="1"/>
</dbReference>
<dbReference type="InterPro" id="IPR023346">
    <property type="entry name" value="Lysozyme-like_dom_sf"/>
</dbReference>
<dbReference type="Pfam" id="PF00062">
    <property type="entry name" value="Lys"/>
    <property type="match status" value="1"/>
</dbReference>
<evidence type="ECO:0000313" key="6">
    <source>
        <dbReference type="Ensembl" id="ENSOABP00000035676.2"/>
    </source>
</evidence>
<evidence type="ECO:0000256" key="4">
    <source>
        <dbReference type="ARBA" id="ARBA00023157"/>
    </source>
</evidence>
<sequence>MNPPLLAICFYVTHAQVLLSEPRQLQLRKFSNSSGQIQTSRDTMIKSLLFLLLVAVANAKRFQRCEWAHKLKDSGMDGYRNISLADWVCLTKWESGYDTMKTHHNNDGSTDFGIFQINNRWWCNDKIMSFRNGCQINCKDLLSDDVTVAINCAKRVVKDPQGIAAWYGWRSHCQGRDLTPYLDGCGFESTHRNRRVSSA</sequence>